<dbReference type="InterPro" id="IPR001261">
    <property type="entry name" value="ArgE/DapE_CS"/>
</dbReference>
<dbReference type="Gene3D" id="3.40.630.10">
    <property type="entry name" value="Zn peptidases"/>
    <property type="match status" value="1"/>
</dbReference>
<evidence type="ECO:0000256" key="3">
    <source>
        <dbReference type="ARBA" id="ARBA00022723"/>
    </source>
</evidence>
<dbReference type="AlphaFoldDB" id="A0A075K3X6"/>
<dbReference type="PANTHER" id="PTHR43808">
    <property type="entry name" value="ACETYLORNITHINE DEACETYLASE"/>
    <property type="match status" value="1"/>
</dbReference>
<dbReference type="KEGG" id="dja:HY57_16700"/>
<protein>
    <recommendedName>
        <fullName evidence="8">Peptidase M20 dimerisation domain-containing protein</fullName>
    </recommendedName>
</protein>
<reference evidence="9 10" key="1">
    <citation type="submission" date="2014-07" db="EMBL/GenBank/DDBJ databases">
        <title>Complete Genome Sequence of Dyella japonica Strain A8 Isolated from Malaysian Tropical Soil.</title>
        <authorList>
            <person name="Hui R.K.H."/>
            <person name="Chen J.-W."/>
            <person name="Chan K.-G."/>
            <person name="Leung F.C.C."/>
        </authorList>
    </citation>
    <scope>NUCLEOTIDE SEQUENCE [LARGE SCALE GENOMIC DNA]</scope>
    <source>
        <strain evidence="9 10">A8</strain>
    </source>
</reference>
<feature type="domain" description="Peptidase M20 dimerisation" evidence="8">
    <location>
        <begin position="213"/>
        <end position="356"/>
    </location>
</feature>
<evidence type="ECO:0000256" key="7">
    <source>
        <dbReference type="SAM" id="SignalP"/>
    </source>
</evidence>
<dbReference type="PATRIC" id="fig|1217721.7.peg.3427"/>
<dbReference type="GO" id="GO:0016787">
    <property type="term" value="F:hydrolase activity"/>
    <property type="evidence" value="ECO:0007669"/>
    <property type="project" value="UniProtKB-KW"/>
</dbReference>
<accession>A0A075K3X6</accession>
<keyword evidence="3" id="KW-0479">Metal-binding</keyword>
<dbReference type="HOGENOM" id="CLU_021802_11_2_6"/>
<dbReference type="STRING" id="1217721.HY57_16700"/>
<dbReference type="SUPFAM" id="SSF53187">
    <property type="entry name" value="Zn-dependent exopeptidases"/>
    <property type="match status" value="1"/>
</dbReference>
<comment type="similarity">
    <text evidence="2">Belongs to the peptidase M20A family.</text>
</comment>
<dbReference type="Pfam" id="PF01546">
    <property type="entry name" value="Peptidase_M20"/>
    <property type="match status" value="1"/>
</dbReference>
<dbReference type="NCBIfam" id="NF006596">
    <property type="entry name" value="PRK09133.1"/>
    <property type="match status" value="1"/>
</dbReference>
<dbReference type="Proteomes" id="UP000027987">
    <property type="component" value="Chromosome"/>
</dbReference>
<dbReference type="Gene3D" id="1.10.150.900">
    <property type="match status" value="1"/>
</dbReference>
<evidence type="ECO:0000313" key="9">
    <source>
        <dbReference type="EMBL" id="AIF48765.1"/>
    </source>
</evidence>
<dbReference type="PROSITE" id="PS00758">
    <property type="entry name" value="ARGE_DAPE_CPG2_1"/>
    <property type="match status" value="1"/>
</dbReference>
<dbReference type="PANTHER" id="PTHR43808:SF8">
    <property type="entry name" value="PEPTIDASE M20 DIMERISATION DOMAIN-CONTAINING PROTEIN"/>
    <property type="match status" value="1"/>
</dbReference>
<dbReference type="RefSeq" id="WP_019466173.1">
    <property type="nucleotide sequence ID" value="NZ_ALOY01000170.1"/>
</dbReference>
<evidence type="ECO:0000259" key="8">
    <source>
        <dbReference type="Pfam" id="PF07687"/>
    </source>
</evidence>
<keyword evidence="10" id="KW-1185">Reference proteome</keyword>
<dbReference type="GO" id="GO:0046872">
    <property type="term" value="F:metal ion binding"/>
    <property type="evidence" value="ECO:0007669"/>
    <property type="project" value="UniProtKB-KW"/>
</dbReference>
<sequence length="465" mass="49613">MLKPLLVSLLACSVAAPALAAGLDANQAQARDIFSHLIAFKTEIGQGQVPVMAKYLADQFRAAGFPDSDIHIIPHGETATMVVRYRGTGKGGKPIALMAHMDVVTAKPEDWQRDPFKLTEENGYFYGRGTEDIKSGVTVLAANFIQLKKAGFVPTRDLIIVYTGDEETTQDTMDDLVKNHRDLVDAEFALNTDAGGGELSEDGKPLVFGLQTAEKAYADFELTTRNPGGHSSLPRADNAIYELADALKKVQAYQFPVMSNETTIASFKALGATTQGKVGQAMRDFAKDPHDAAAAAVLAAEPSEVGKTRTTCVATMLRGGHADNALPQSATANINCRVFPGVAIETVRQTLQEQVGPKVEVKLIGHAIASDASPLRPDVVAAVTKAVHSIRPGVAITPVQESGATDGIYFRAAGIPTYGVNGMFMKNSDSFAHGLNERVPVKSFYDDVAYWHVLLTTLAGPGTTK</sequence>
<name>A0A075K3X6_9GAMM</name>
<feature type="chain" id="PRO_5001706728" description="Peptidase M20 dimerisation domain-containing protein" evidence="7">
    <location>
        <begin position="21"/>
        <end position="465"/>
    </location>
</feature>
<keyword evidence="5" id="KW-0862">Zinc</keyword>
<feature type="signal peptide" evidence="7">
    <location>
        <begin position="1"/>
        <end position="20"/>
    </location>
</feature>
<evidence type="ECO:0000256" key="5">
    <source>
        <dbReference type="ARBA" id="ARBA00022833"/>
    </source>
</evidence>
<dbReference type="SUPFAM" id="SSF55031">
    <property type="entry name" value="Bacterial exopeptidase dimerisation domain"/>
    <property type="match status" value="1"/>
</dbReference>
<keyword evidence="4" id="KW-0378">Hydrolase</keyword>
<dbReference type="InterPro" id="IPR036264">
    <property type="entry name" value="Bact_exopeptidase_dim_dom"/>
</dbReference>
<dbReference type="OrthoDB" id="3665926at2"/>
<proteinExistence type="inferred from homology"/>
<evidence type="ECO:0000256" key="2">
    <source>
        <dbReference type="ARBA" id="ARBA00006247"/>
    </source>
</evidence>
<dbReference type="Pfam" id="PF07687">
    <property type="entry name" value="M20_dimer"/>
    <property type="match status" value="1"/>
</dbReference>
<gene>
    <name evidence="9" type="ORF">HY57_16700</name>
</gene>
<dbReference type="InterPro" id="IPR002933">
    <property type="entry name" value="Peptidase_M20"/>
</dbReference>
<dbReference type="EMBL" id="CP008884">
    <property type="protein sequence ID" value="AIF48765.1"/>
    <property type="molecule type" value="Genomic_DNA"/>
</dbReference>
<keyword evidence="6" id="KW-0170">Cobalt</keyword>
<dbReference type="InterPro" id="IPR011650">
    <property type="entry name" value="Peptidase_M20_dimer"/>
</dbReference>
<organism evidence="9 10">
    <name type="scientific">Dyella japonica A8</name>
    <dbReference type="NCBI Taxonomy" id="1217721"/>
    <lineage>
        <taxon>Bacteria</taxon>
        <taxon>Pseudomonadati</taxon>
        <taxon>Pseudomonadota</taxon>
        <taxon>Gammaproteobacteria</taxon>
        <taxon>Lysobacterales</taxon>
        <taxon>Rhodanobacteraceae</taxon>
        <taxon>Dyella</taxon>
    </lineage>
</organism>
<evidence type="ECO:0000256" key="1">
    <source>
        <dbReference type="ARBA" id="ARBA00001947"/>
    </source>
</evidence>
<dbReference type="InterPro" id="IPR050072">
    <property type="entry name" value="Peptidase_M20A"/>
</dbReference>
<evidence type="ECO:0000313" key="10">
    <source>
        <dbReference type="Proteomes" id="UP000027987"/>
    </source>
</evidence>
<comment type="cofactor">
    <cofactor evidence="1">
        <name>Zn(2+)</name>
        <dbReference type="ChEBI" id="CHEBI:29105"/>
    </cofactor>
</comment>
<keyword evidence="7" id="KW-0732">Signal</keyword>
<evidence type="ECO:0000256" key="4">
    <source>
        <dbReference type="ARBA" id="ARBA00022801"/>
    </source>
</evidence>
<evidence type="ECO:0000256" key="6">
    <source>
        <dbReference type="ARBA" id="ARBA00023285"/>
    </source>
</evidence>
<dbReference type="Gene3D" id="3.30.70.360">
    <property type="match status" value="1"/>
</dbReference>